<accession>A0AA38IZN4</accession>
<evidence type="ECO:0000313" key="1">
    <source>
        <dbReference type="EMBL" id="KAJ3666512.1"/>
    </source>
</evidence>
<dbReference type="AlphaFoldDB" id="A0AA38IZN4"/>
<reference evidence="1" key="1">
    <citation type="journal article" date="2023" name="G3 (Bethesda)">
        <title>Whole genome assemblies of Zophobas morio and Tenebrio molitor.</title>
        <authorList>
            <person name="Kaur S."/>
            <person name="Stinson S.A."/>
            <person name="diCenzo G.C."/>
        </authorList>
    </citation>
    <scope>NUCLEOTIDE SEQUENCE</scope>
    <source>
        <strain evidence="1">QUZm001</strain>
    </source>
</reference>
<comment type="caution">
    <text evidence="1">The sequence shown here is derived from an EMBL/GenBank/DDBJ whole genome shotgun (WGS) entry which is preliminary data.</text>
</comment>
<dbReference type="Proteomes" id="UP001168821">
    <property type="component" value="Unassembled WGS sequence"/>
</dbReference>
<organism evidence="1 2">
    <name type="scientific">Zophobas morio</name>
    <dbReference type="NCBI Taxonomy" id="2755281"/>
    <lineage>
        <taxon>Eukaryota</taxon>
        <taxon>Metazoa</taxon>
        <taxon>Ecdysozoa</taxon>
        <taxon>Arthropoda</taxon>
        <taxon>Hexapoda</taxon>
        <taxon>Insecta</taxon>
        <taxon>Pterygota</taxon>
        <taxon>Neoptera</taxon>
        <taxon>Endopterygota</taxon>
        <taxon>Coleoptera</taxon>
        <taxon>Polyphaga</taxon>
        <taxon>Cucujiformia</taxon>
        <taxon>Tenebrionidae</taxon>
        <taxon>Zophobas</taxon>
    </lineage>
</organism>
<keyword evidence="2" id="KW-1185">Reference proteome</keyword>
<evidence type="ECO:0000313" key="2">
    <source>
        <dbReference type="Proteomes" id="UP001168821"/>
    </source>
</evidence>
<dbReference type="EMBL" id="JALNTZ010000001">
    <property type="protein sequence ID" value="KAJ3666512.1"/>
    <property type="molecule type" value="Genomic_DNA"/>
</dbReference>
<protein>
    <submittedName>
        <fullName evidence="1">Uncharacterized protein</fullName>
    </submittedName>
</protein>
<name>A0AA38IZN4_9CUCU</name>
<proteinExistence type="predicted"/>
<sequence length="89" mass="10051">MNQKLLQNGTNLRGFAVKKRYCRFGNESGVIRASLTRSNYSVEQKQLIRPRVVLQGTRCVHELCGCNCNRCEAGRLLGDTPHSDIHYLG</sequence>
<gene>
    <name evidence="1" type="ORF">Zmor_001951</name>
</gene>